<keyword evidence="11" id="KW-1185">Reference proteome</keyword>
<keyword evidence="4" id="KW-0808">Transferase</keyword>
<dbReference type="SMART" id="SM00387">
    <property type="entry name" value="HATPase_c"/>
    <property type="match status" value="1"/>
</dbReference>
<dbReference type="GO" id="GO:0005524">
    <property type="term" value="F:ATP binding"/>
    <property type="evidence" value="ECO:0007669"/>
    <property type="project" value="UniProtKB-KW"/>
</dbReference>
<protein>
    <recommendedName>
        <fullName evidence="2">histidine kinase</fullName>
        <ecNumber evidence="2">2.7.13.3</ecNumber>
    </recommendedName>
</protein>
<dbReference type="PANTHER" id="PTHR43065">
    <property type="entry name" value="SENSOR HISTIDINE KINASE"/>
    <property type="match status" value="1"/>
</dbReference>
<comment type="catalytic activity">
    <reaction evidence="1">
        <text>ATP + protein L-histidine = ADP + protein N-phospho-L-histidine.</text>
        <dbReference type="EC" id="2.7.13.3"/>
    </reaction>
</comment>
<evidence type="ECO:0000256" key="4">
    <source>
        <dbReference type="ARBA" id="ARBA00022679"/>
    </source>
</evidence>
<evidence type="ECO:0000256" key="6">
    <source>
        <dbReference type="ARBA" id="ARBA00022777"/>
    </source>
</evidence>
<evidence type="ECO:0000256" key="3">
    <source>
        <dbReference type="ARBA" id="ARBA00022553"/>
    </source>
</evidence>
<accession>E4RJ63</accession>
<keyword evidence="8" id="KW-0902">Two-component regulatory system</keyword>
<evidence type="ECO:0000256" key="1">
    <source>
        <dbReference type="ARBA" id="ARBA00000085"/>
    </source>
</evidence>
<dbReference type="Proteomes" id="UP000007434">
    <property type="component" value="Chromosome"/>
</dbReference>
<dbReference type="InterPro" id="IPR036890">
    <property type="entry name" value="HATPase_C_sf"/>
</dbReference>
<keyword evidence="5" id="KW-0547">Nucleotide-binding</keyword>
<name>E4RJ63_HALHG</name>
<evidence type="ECO:0000256" key="2">
    <source>
        <dbReference type="ARBA" id="ARBA00012438"/>
    </source>
</evidence>
<evidence type="ECO:0000256" key="7">
    <source>
        <dbReference type="ARBA" id="ARBA00022840"/>
    </source>
</evidence>
<dbReference type="InterPro" id="IPR005467">
    <property type="entry name" value="His_kinase_dom"/>
</dbReference>
<organism evidence="10 11">
    <name type="scientific">Halanaerobium hydrogeniformans</name>
    <name type="common">Halanaerobium sp. (strain sapolanicus)</name>
    <dbReference type="NCBI Taxonomy" id="656519"/>
    <lineage>
        <taxon>Bacteria</taxon>
        <taxon>Bacillati</taxon>
        <taxon>Bacillota</taxon>
        <taxon>Clostridia</taxon>
        <taxon>Halanaerobiales</taxon>
        <taxon>Halanaerobiaceae</taxon>
        <taxon>Halanaerobium</taxon>
    </lineage>
</organism>
<dbReference type="AlphaFoldDB" id="E4RJ63"/>
<keyword evidence="3" id="KW-0597">Phosphoprotein</keyword>
<dbReference type="Pfam" id="PF02518">
    <property type="entry name" value="HATPase_c"/>
    <property type="match status" value="1"/>
</dbReference>
<proteinExistence type="predicted"/>
<dbReference type="EC" id="2.7.13.3" evidence="2"/>
<feature type="domain" description="Histidine kinase" evidence="9">
    <location>
        <begin position="1"/>
        <end position="106"/>
    </location>
</feature>
<dbReference type="HOGENOM" id="CLU_125323_0_0_9"/>
<evidence type="ECO:0000313" key="10">
    <source>
        <dbReference type="EMBL" id="ADQ15283.1"/>
    </source>
</evidence>
<dbReference type="SUPFAM" id="SSF55874">
    <property type="entry name" value="ATPase domain of HSP90 chaperone/DNA topoisomerase II/histidine kinase"/>
    <property type="match status" value="1"/>
</dbReference>
<dbReference type="InterPro" id="IPR004358">
    <property type="entry name" value="Sig_transdc_His_kin-like_C"/>
</dbReference>
<evidence type="ECO:0000313" key="11">
    <source>
        <dbReference type="Proteomes" id="UP000007434"/>
    </source>
</evidence>
<keyword evidence="7" id="KW-0067">ATP-binding</keyword>
<dbReference type="InterPro" id="IPR003594">
    <property type="entry name" value="HATPase_dom"/>
</dbReference>
<reference evidence="10 11" key="1">
    <citation type="submission" date="2010-11" db="EMBL/GenBank/DDBJ databases">
        <title>Complete sequence of Halanaerobium sp. sapolanicus.</title>
        <authorList>
            <consortium name="US DOE Joint Genome Institute"/>
            <person name="Lucas S."/>
            <person name="Copeland A."/>
            <person name="Lapidus A."/>
            <person name="Cheng J.-F."/>
            <person name="Bruce D."/>
            <person name="Goodwin L."/>
            <person name="Pitluck S."/>
            <person name="Davenport K."/>
            <person name="Detter J.C."/>
            <person name="Han C."/>
            <person name="Tapia R."/>
            <person name="Land M."/>
            <person name="Hauser L."/>
            <person name="Jeffries C."/>
            <person name="Kyrpides N."/>
            <person name="Ivanova N."/>
            <person name="Mikhailova N."/>
            <person name="Begemann M.B."/>
            <person name="Mormile M.R."/>
            <person name="Wall J.D."/>
            <person name="Elias D.A."/>
            <person name="Woyke T."/>
        </authorList>
    </citation>
    <scope>NUCLEOTIDE SEQUENCE [LARGE SCALE GENOMIC DNA]</scope>
    <source>
        <strain evidence="11">sapolanicus</strain>
    </source>
</reference>
<dbReference type="EMBL" id="CP002304">
    <property type="protein sequence ID" value="ADQ15283.1"/>
    <property type="molecule type" value="Genomic_DNA"/>
</dbReference>
<evidence type="ECO:0000256" key="8">
    <source>
        <dbReference type="ARBA" id="ARBA00023012"/>
    </source>
</evidence>
<dbReference type="PANTHER" id="PTHR43065:SF10">
    <property type="entry name" value="PEROXIDE STRESS-ACTIVATED HISTIDINE KINASE MAK3"/>
    <property type="match status" value="1"/>
</dbReference>
<dbReference type="OrthoDB" id="9797586at2"/>
<dbReference type="RefSeq" id="WP_013406354.1">
    <property type="nucleotide sequence ID" value="NC_014654.1"/>
</dbReference>
<evidence type="ECO:0000256" key="5">
    <source>
        <dbReference type="ARBA" id="ARBA00022741"/>
    </source>
</evidence>
<dbReference type="KEGG" id="has:Halsa_1865"/>
<dbReference type="eggNOG" id="COG3290">
    <property type="taxonomic scope" value="Bacteria"/>
</dbReference>
<dbReference type="Gene3D" id="3.30.565.10">
    <property type="entry name" value="Histidine kinase-like ATPase, C-terminal domain"/>
    <property type="match status" value="1"/>
</dbReference>
<gene>
    <name evidence="10" type="ordered locus">Halsa_1865</name>
</gene>
<dbReference type="PRINTS" id="PR00344">
    <property type="entry name" value="BCTRLSENSOR"/>
</dbReference>
<evidence type="ECO:0000259" key="9">
    <source>
        <dbReference type="PROSITE" id="PS50109"/>
    </source>
</evidence>
<dbReference type="GO" id="GO:0000160">
    <property type="term" value="P:phosphorelay signal transduction system"/>
    <property type="evidence" value="ECO:0007669"/>
    <property type="project" value="UniProtKB-KW"/>
</dbReference>
<dbReference type="PROSITE" id="PS50109">
    <property type="entry name" value="HIS_KIN"/>
    <property type="match status" value="1"/>
</dbReference>
<keyword evidence="6 10" id="KW-0418">Kinase</keyword>
<reference evidence="10 11" key="2">
    <citation type="journal article" date="2011" name="J. Bacteriol.">
        <title>Complete Genome Sequence of the Haloalkaliphilic, Hydrogen Producing Halanaerobium hydrogenoformans.</title>
        <authorList>
            <person name="Brown S.D."/>
            <person name="Begemann M.B."/>
            <person name="Mormile M.R."/>
            <person name="Wall J.D."/>
            <person name="Han C.S."/>
            <person name="Goodwin L.A."/>
            <person name="Pitluck S."/>
            <person name="Land M.L."/>
            <person name="Hauser L.J."/>
            <person name="Elias D.A."/>
        </authorList>
    </citation>
    <scope>NUCLEOTIDE SEQUENCE [LARGE SCALE GENOMIC DNA]</scope>
    <source>
        <strain evidence="11">sapolanicus</strain>
    </source>
</reference>
<sequence>MRELSLHILDILENSRKAGADKIELKISEDPGDNSFVIIIVDNGKGIKKELLENITDPFVTSRTTREVGLGLSLFKNAAERTNGDFKIKSEEGQGTVVKAEFEYDNIDRAPLGDIATTISNFIAANGEQLEIIYEHCFEQEKFEFDSREVKKELEDLSIQSPAIVRWIREYLEENIKEIRGGEAF</sequence>
<dbReference type="STRING" id="656519.Halsa_1865"/>
<dbReference type="GO" id="GO:0004673">
    <property type="term" value="F:protein histidine kinase activity"/>
    <property type="evidence" value="ECO:0007669"/>
    <property type="project" value="UniProtKB-EC"/>
</dbReference>